<sequence length="170" mass="19474">MDPHIHAIAQTAFSCPREAEETLQSIKKHIEVIEKACAKFSQDNFYATIQAEREEEEVIYEDVVEHTTIVTKSSHDDHDYECPVVVDHTFPHPTPSFEEASMSEDMRDDVMKEIAWRLAHQSVLEEEERERMRKEVVQDGGSELKEVLDLFLGEESNSEEGRGVEEAIGV</sequence>
<gene>
    <name evidence="1" type="ORF">LTRI10_LOCUS23079</name>
</gene>
<reference evidence="1 2" key="1">
    <citation type="submission" date="2024-04" db="EMBL/GenBank/DDBJ databases">
        <authorList>
            <person name="Fracassetti M."/>
        </authorList>
    </citation>
    <scope>NUCLEOTIDE SEQUENCE [LARGE SCALE GENOMIC DNA]</scope>
</reference>
<keyword evidence="2" id="KW-1185">Reference proteome</keyword>
<proteinExistence type="predicted"/>
<dbReference type="EMBL" id="OZ034817">
    <property type="protein sequence ID" value="CAL1381714.1"/>
    <property type="molecule type" value="Genomic_DNA"/>
</dbReference>
<dbReference type="AlphaFoldDB" id="A0AAV2E7A5"/>
<name>A0AAV2E7A5_9ROSI</name>
<organism evidence="1 2">
    <name type="scientific">Linum trigynum</name>
    <dbReference type="NCBI Taxonomy" id="586398"/>
    <lineage>
        <taxon>Eukaryota</taxon>
        <taxon>Viridiplantae</taxon>
        <taxon>Streptophyta</taxon>
        <taxon>Embryophyta</taxon>
        <taxon>Tracheophyta</taxon>
        <taxon>Spermatophyta</taxon>
        <taxon>Magnoliopsida</taxon>
        <taxon>eudicotyledons</taxon>
        <taxon>Gunneridae</taxon>
        <taxon>Pentapetalae</taxon>
        <taxon>rosids</taxon>
        <taxon>fabids</taxon>
        <taxon>Malpighiales</taxon>
        <taxon>Linaceae</taxon>
        <taxon>Linum</taxon>
    </lineage>
</organism>
<protein>
    <submittedName>
        <fullName evidence="1">Uncharacterized protein</fullName>
    </submittedName>
</protein>
<accession>A0AAV2E7A5</accession>
<dbReference type="Proteomes" id="UP001497516">
    <property type="component" value="Chromosome 4"/>
</dbReference>
<evidence type="ECO:0000313" key="1">
    <source>
        <dbReference type="EMBL" id="CAL1381714.1"/>
    </source>
</evidence>
<evidence type="ECO:0000313" key="2">
    <source>
        <dbReference type="Proteomes" id="UP001497516"/>
    </source>
</evidence>